<keyword evidence="1" id="KW-0472">Membrane</keyword>
<dbReference type="RefSeq" id="WP_057734368.1">
    <property type="nucleotide sequence ID" value="NZ_AZFS01000060.1"/>
</dbReference>
<dbReference type="OrthoDB" id="2243821at2"/>
<protein>
    <submittedName>
        <fullName evidence="2">Uncharacterized protein</fullName>
    </submittedName>
</protein>
<proteinExistence type="predicted"/>
<organism evidence="2 3">
    <name type="scientific">Levilactobacillus hammesii DSM 16381</name>
    <dbReference type="NCBI Taxonomy" id="1423753"/>
    <lineage>
        <taxon>Bacteria</taxon>
        <taxon>Bacillati</taxon>
        <taxon>Bacillota</taxon>
        <taxon>Bacilli</taxon>
        <taxon>Lactobacillales</taxon>
        <taxon>Lactobacillaceae</taxon>
        <taxon>Levilactobacillus</taxon>
    </lineage>
</organism>
<dbReference type="Proteomes" id="UP000051580">
    <property type="component" value="Unassembled WGS sequence"/>
</dbReference>
<dbReference type="PATRIC" id="fig|1423753.3.peg.671"/>
<dbReference type="STRING" id="1423753.FD28_GL000640"/>
<dbReference type="EMBL" id="AZFS01000060">
    <property type="protein sequence ID" value="KRL94093.1"/>
    <property type="molecule type" value="Genomic_DNA"/>
</dbReference>
<evidence type="ECO:0000256" key="1">
    <source>
        <dbReference type="SAM" id="Phobius"/>
    </source>
</evidence>
<keyword evidence="1" id="KW-0812">Transmembrane</keyword>
<gene>
    <name evidence="2" type="ORF">FD28_GL000640</name>
</gene>
<comment type="caution">
    <text evidence="2">The sequence shown here is derived from an EMBL/GenBank/DDBJ whole genome shotgun (WGS) entry which is preliminary data.</text>
</comment>
<sequence length="128" mass="13933">MQALKDGNGKIKRGWLIGGGIVLVAVIIIVAVMMMPKHLSGKYSHTSTFLLSKSTDTLKFDGDKVTEYSDGEKIHTGTYTLKKDDLDMKISGYHMHATLADDKKSFVINSADGLANLASGYKYSQSSN</sequence>
<accession>A0A0R1ULP0</accession>
<evidence type="ECO:0000313" key="3">
    <source>
        <dbReference type="Proteomes" id="UP000051580"/>
    </source>
</evidence>
<evidence type="ECO:0000313" key="2">
    <source>
        <dbReference type="EMBL" id="KRL94093.1"/>
    </source>
</evidence>
<keyword evidence="1" id="KW-1133">Transmembrane helix</keyword>
<keyword evidence="3" id="KW-1185">Reference proteome</keyword>
<feature type="transmembrane region" description="Helical" evidence="1">
    <location>
        <begin position="15"/>
        <end position="35"/>
    </location>
</feature>
<reference evidence="2 3" key="1">
    <citation type="journal article" date="2015" name="Genome Announc.">
        <title>Expanding the biotechnology potential of lactobacilli through comparative genomics of 213 strains and associated genera.</title>
        <authorList>
            <person name="Sun Z."/>
            <person name="Harris H.M."/>
            <person name="McCann A."/>
            <person name="Guo C."/>
            <person name="Argimon S."/>
            <person name="Zhang W."/>
            <person name="Yang X."/>
            <person name="Jeffery I.B."/>
            <person name="Cooney J.C."/>
            <person name="Kagawa T.F."/>
            <person name="Liu W."/>
            <person name="Song Y."/>
            <person name="Salvetti E."/>
            <person name="Wrobel A."/>
            <person name="Rasinkangas P."/>
            <person name="Parkhill J."/>
            <person name="Rea M.C."/>
            <person name="O'Sullivan O."/>
            <person name="Ritari J."/>
            <person name="Douillard F.P."/>
            <person name="Paul Ross R."/>
            <person name="Yang R."/>
            <person name="Briner A.E."/>
            <person name="Felis G.E."/>
            <person name="de Vos W.M."/>
            <person name="Barrangou R."/>
            <person name="Klaenhammer T.R."/>
            <person name="Caufield P.W."/>
            <person name="Cui Y."/>
            <person name="Zhang H."/>
            <person name="O'Toole P.W."/>
        </authorList>
    </citation>
    <scope>NUCLEOTIDE SEQUENCE [LARGE SCALE GENOMIC DNA]</scope>
    <source>
        <strain evidence="2 3">DSM 16381</strain>
    </source>
</reference>
<dbReference type="AlphaFoldDB" id="A0A0R1ULP0"/>
<name>A0A0R1ULP0_9LACO</name>